<name>A0A164VMB0_9CRUS</name>
<evidence type="ECO:0000313" key="3">
    <source>
        <dbReference type="Proteomes" id="UP000076858"/>
    </source>
</evidence>
<feature type="compositionally biased region" description="Low complexity" evidence="1">
    <location>
        <begin position="68"/>
        <end position="77"/>
    </location>
</feature>
<accession>A0A164VMB0</accession>
<dbReference type="EMBL" id="LRGB01001361">
    <property type="protein sequence ID" value="KZS12463.1"/>
    <property type="molecule type" value="Genomic_DNA"/>
</dbReference>
<keyword evidence="3" id="KW-1185">Reference proteome</keyword>
<dbReference type="OrthoDB" id="188741at2759"/>
<reference evidence="2 3" key="1">
    <citation type="submission" date="2016-03" db="EMBL/GenBank/DDBJ databases">
        <title>EvidentialGene: Evidence-directed Construction of Genes on Genomes.</title>
        <authorList>
            <person name="Gilbert D.G."/>
            <person name="Choi J.-H."/>
            <person name="Mockaitis K."/>
            <person name="Colbourne J."/>
            <person name="Pfrender M."/>
        </authorList>
    </citation>
    <scope>NUCLEOTIDE SEQUENCE [LARGE SCALE GENOMIC DNA]</scope>
    <source>
        <strain evidence="2 3">Xinb3</strain>
        <tissue evidence="2">Complete organism</tissue>
    </source>
</reference>
<gene>
    <name evidence="2" type="ORF">APZ42_022599</name>
</gene>
<feature type="compositionally biased region" description="Acidic residues" evidence="1">
    <location>
        <begin position="58"/>
        <end position="67"/>
    </location>
</feature>
<feature type="region of interest" description="Disordered" evidence="1">
    <location>
        <begin position="52"/>
        <end position="95"/>
    </location>
</feature>
<organism evidence="2 3">
    <name type="scientific">Daphnia magna</name>
    <dbReference type="NCBI Taxonomy" id="35525"/>
    <lineage>
        <taxon>Eukaryota</taxon>
        <taxon>Metazoa</taxon>
        <taxon>Ecdysozoa</taxon>
        <taxon>Arthropoda</taxon>
        <taxon>Crustacea</taxon>
        <taxon>Branchiopoda</taxon>
        <taxon>Diplostraca</taxon>
        <taxon>Cladocera</taxon>
        <taxon>Anomopoda</taxon>
        <taxon>Daphniidae</taxon>
        <taxon>Daphnia</taxon>
    </lineage>
</organism>
<evidence type="ECO:0000313" key="2">
    <source>
        <dbReference type="EMBL" id="KZS12463.1"/>
    </source>
</evidence>
<proteinExistence type="predicted"/>
<protein>
    <submittedName>
        <fullName evidence="2">Putative Coiled-coil domain-containing protein</fullName>
    </submittedName>
</protein>
<sequence>MRDLIVKINTDAVGVVGGVTTANQQLTTNRNNSSRLNVDDPAVSSRALSLTVGSLGQDDGDSTDDGSDSGTAGTPTSQSAGYWPDLEVLDPDHPM</sequence>
<dbReference type="Proteomes" id="UP000076858">
    <property type="component" value="Unassembled WGS sequence"/>
</dbReference>
<evidence type="ECO:0000256" key="1">
    <source>
        <dbReference type="SAM" id="MobiDB-lite"/>
    </source>
</evidence>
<comment type="caution">
    <text evidence="2">The sequence shown here is derived from an EMBL/GenBank/DDBJ whole genome shotgun (WGS) entry which is preliminary data.</text>
</comment>
<dbReference type="AlphaFoldDB" id="A0A164VMB0"/>